<gene>
    <name evidence="1" type="ORF">FZ040_01515</name>
</gene>
<dbReference type="EMBL" id="VTOY01000001">
    <property type="protein sequence ID" value="TYZ24746.1"/>
    <property type="molecule type" value="Genomic_DNA"/>
</dbReference>
<dbReference type="OrthoDB" id="552713at2"/>
<name>A0A5D6WA12_9FIRM</name>
<dbReference type="Proteomes" id="UP000323646">
    <property type="component" value="Unassembled WGS sequence"/>
</dbReference>
<reference evidence="1 2" key="1">
    <citation type="submission" date="2019-08" db="EMBL/GenBank/DDBJ databases">
        <title>Selenomonas sp. mPRGC5 and Selenomonas sp. mPRGC8 isolated from ruminal fluid of dairy goat (Capra hircus).</title>
        <authorList>
            <person name="Poothong S."/>
            <person name="Nuengjamnong C."/>
            <person name="Tanasupawat S."/>
        </authorList>
    </citation>
    <scope>NUCLEOTIDE SEQUENCE [LARGE SCALE GENOMIC DNA]</scope>
    <source>
        <strain evidence="2">mPRGC5</strain>
    </source>
</reference>
<evidence type="ECO:0000313" key="1">
    <source>
        <dbReference type="EMBL" id="TYZ24746.1"/>
    </source>
</evidence>
<dbReference type="AlphaFoldDB" id="A0A5D6WA12"/>
<keyword evidence="2" id="KW-1185">Reference proteome</keyword>
<evidence type="ECO:0000313" key="2">
    <source>
        <dbReference type="Proteomes" id="UP000323646"/>
    </source>
</evidence>
<accession>A0A5D6WA12</accession>
<proteinExistence type="predicted"/>
<protein>
    <submittedName>
        <fullName evidence="1">Uncharacterized protein</fullName>
    </submittedName>
</protein>
<dbReference type="RefSeq" id="WP_149170372.1">
    <property type="nucleotide sequence ID" value="NZ_VTOY01000001.1"/>
</dbReference>
<comment type="caution">
    <text evidence="1">The sequence shown here is derived from an EMBL/GenBank/DDBJ whole genome shotgun (WGS) entry which is preliminary data.</text>
</comment>
<sequence>MDKQFGKITVLESTGRKDKFGSEYYWCRCACGNFTIFSQEELESNYIQDCGCGCAKVSEQEEKQVVNVSNLVVVDSRNGKTKKRKASIESFSSRWCGLDGVATNPKHIHPWPEVKRRR</sequence>
<organism evidence="1 2">
    <name type="scientific">Selenomonas ruminis</name>
    <dbReference type="NCBI Taxonomy" id="2593411"/>
    <lineage>
        <taxon>Bacteria</taxon>
        <taxon>Bacillati</taxon>
        <taxon>Bacillota</taxon>
        <taxon>Negativicutes</taxon>
        <taxon>Selenomonadales</taxon>
        <taxon>Selenomonadaceae</taxon>
        <taxon>Selenomonas</taxon>
    </lineage>
</organism>